<evidence type="ECO:0000256" key="1">
    <source>
        <dbReference type="ARBA" id="ARBA00004168"/>
    </source>
</evidence>
<evidence type="ECO:0000256" key="3">
    <source>
        <dbReference type="ARBA" id="ARBA00022525"/>
    </source>
</evidence>
<dbReference type="PANTHER" id="PTHR35383:SF1">
    <property type="entry name" value="MUCIN 12EA-RELATED"/>
    <property type="match status" value="1"/>
</dbReference>
<protein>
    <recommendedName>
        <fullName evidence="7">SDR-like Ig domain-containing protein</fullName>
    </recommendedName>
</protein>
<sequence length="486" mass="50737">MTERTAPRRGAGRVVVALVVSALLLTMSGIVGLTSASAADCTARPITADELTDFSVEATDGSDTLSAWESVRASLMLDLEDGHCAGDSITVSMPEQLGISNFPDGQLTDEDGNVIATTSIEGQEVTITLTDYVETHVDVSVEAWWQLQINADLEPGTTEDLIWTVDGETVTTPVEVGPCPNCDAQHTDPNKWGTPRPDGTIVITMETPLATRDDQIFEFTDTLTNGGQQILCDRGARAYAFSERNQWGDPSNATGTAVDVTDCSATSVTGSITLDEGQQARINVWVSVDDQNAGPWTDSVTFVSGGQTWTETARVTRRSYGGGGNGSTTPTTDEPTTDEPTSDEPTSDEPTSDEPTTDEPTTDEPTSDEPTTDEPTSDEPTTDEPTTDEPTSDEPTTDEPTTDEPTTDEPTTEGAPVPSSTSGSPVPEDGAAPAPGGPGAEAPTPSVVQTDGAGSGSRSLLPFAAAGMLLAAAGALALRPQAARRH</sequence>
<evidence type="ECO:0000256" key="2">
    <source>
        <dbReference type="ARBA" id="ARBA00022512"/>
    </source>
</evidence>
<feature type="compositionally biased region" description="Low complexity" evidence="6">
    <location>
        <begin position="412"/>
        <end position="434"/>
    </location>
</feature>
<dbReference type="EMBL" id="JACBZX010000001">
    <property type="protein sequence ID" value="NYG36995.1"/>
    <property type="molecule type" value="Genomic_DNA"/>
</dbReference>
<gene>
    <name evidence="8" type="ORF">BJY28_001464</name>
</gene>
<dbReference type="SUPFAM" id="SSF49401">
    <property type="entry name" value="Bacterial adhesins"/>
    <property type="match status" value="1"/>
</dbReference>
<keyword evidence="4" id="KW-0732">Signal</keyword>
<feature type="compositionally biased region" description="Acidic residues" evidence="6">
    <location>
        <begin position="335"/>
        <end position="411"/>
    </location>
</feature>
<dbReference type="Proteomes" id="UP000592181">
    <property type="component" value="Unassembled WGS sequence"/>
</dbReference>
<evidence type="ECO:0000313" key="9">
    <source>
        <dbReference type="Proteomes" id="UP000592181"/>
    </source>
</evidence>
<keyword evidence="9" id="KW-1185">Reference proteome</keyword>
<dbReference type="InterPro" id="IPR041171">
    <property type="entry name" value="SDR_Ig"/>
</dbReference>
<dbReference type="PANTHER" id="PTHR35383">
    <property type="entry name" value="MUCIN 12EA-RELATED"/>
    <property type="match status" value="1"/>
</dbReference>
<comment type="caution">
    <text evidence="8">The sequence shown here is derived from an EMBL/GenBank/DDBJ whole genome shotgun (WGS) entry which is preliminary data.</text>
</comment>
<dbReference type="Gene3D" id="2.60.40.1280">
    <property type="match status" value="1"/>
</dbReference>
<dbReference type="Pfam" id="PF17961">
    <property type="entry name" value="Big_8"/>
    <property type="match status" value="1"/>
</dbReference>
<keyword evidence="5" id="KW-0572">Peptidoglycan-anchor</keyword>
<feature type="domain" description="SDR-like Ig" evidence="7">
    <location>
        <begin position="66"/>
        <end position="154"/>
    </location>
</feature>
<evidence type="ECO:0000313" key="8">
    <source>
        <dbReference type="EMBL" id="NYG36995.1"/>
    </source>
</evidence>
<feature type="region of interest" description="Disordered" evidence="6">
    <location>
        <begin position="314"/>
        <end position="459"/>
    </location>
</feature>
<evidence type="ECO:0000256" key="5">
    <source>
        <dbReference type="ARBA" id="ARBA00023088"/>
    </source>
</evidence>
<evidence type="ECO:0000256" key="4">
    <source>
        <dbReference type="ARBA" id="ARBA00022729"/>
    </source>
</evidence>
<organism evidence="8 9">
    <name type="scientific">Janibacter alkaliphilus</name>
    <dbReference type="NCBI Taxonomy" id="1069963"/>
    <lineage>
        <taxon>Bacteria</taxon>
        <taxon>Bacillati</taxon>
        <taxon>Actinomycetota</taxon>
        <taxon>Actinomycetes</taxon>
        <taxon>Micrococcales</taxon>
        <taxon>Intrasporangiaceae</taxon>
        <taxon>Janibacter</taxon>
    </lineage>
</organism>
<accession>A0A852XEQ7</accession>
<dbReference type="AlphaFoldDB" id="A0A852XEQ7"/>
<dbReference type="RefSeq" id="WP_179462429.1">
    <property type="nucleotide sequence ID" value="NZ_JACBZX010000001.1"/>
</dbReference>
<evidence type="ECO:0000256" key="6">
    <source>
        <dbReference type="SAM" id="MobiDB-lite"/>
    </source>
</evidence>
<comment type="subcellular location">
    <subcellularLocation>
        <location evidence="1">Secreted</location>
        <location evidence="1">Cell wall</location>
        <topology evidence="1">Peptidoglycan-anchor</topology>
    </subcellularLocation>
</comment>
<keyword evidence="3" id="KW-0964">Secreted</keyword>
<dbReference type="InterPro" id="IPR011252">
    <property type="entry name" value="Fibrogen-bd_dom1"/>
</dbReference>
<proteinExistence type="predicted"/>
<dbReference type="GO" id="GO:0007155">
    <property type="term" value="P:cell adhesion"/>
    <property type="evidence" value="ECO:0007669"/>
    <property type="project" value="InterPro"/>
</dbReference>
<evidence type="ECO:0000259" key="7">
    <source>
        <dbReference type="Pfam" id="PF17961"/>
    </source>
</evidence>
<dbReference type="InterPro" id="IPR008966">
    <property type="entry name" value="Adhesion_dom_sf"/>
</dbReference>
<reference evidence="8 9" key="1">
    <citation type="submission" date="2020-07" db="EMBL/GenBank/DDBJ databases">
        <title>Sequencing the genomes of 1000 actinobacteria strains.</title>
        <authorList>
            <person name="Klenk H.-P."/>
        </authorList>
    </citation>
    <scope>NUCLEOTIDE SEQUENCE [LARGE SCALE GENOMIC DNA]</scope>
    <source>
        <strain evidence="8 9">DSM 24723</strain>
    </source>
</reference>
<name>A0A852XEQ7_9MICO</name>
<keyword evidence="2" id="KW-0134">Cell wall</keyword>